<dbReference type="STRING" id="3694.A0A2K1X475"/>
<dbReference type="PANTHER" id="PTHR35546:SF16">
    <property type="entry name" value="F-BOX ASSOCIATED UBIQUITINATION EFFECTOR FAMILY PROTEIN-RELATED"/>
    <property type="match status" value="1"/>
</dbReference>
<proteinExistence type="predicted"/>
<dbReference type="Proteomes" id="UP000006729">
    <property type="component" value="Chromosome 17"/>
</dbReference>
<dbReference type="PANTHER" id="PTHR35546">
    <property type="entry name" value="F-BOX PROTEIN INTERACTION DOMAIN PROTEIN-RELATED"/>
    <property type="match status" value="1"/>
</dbReference>
<dbReference type="NCBIfam" id="TIGR01640">
    <property type="entry name" value="F_box_assoc_1"/>
    <property type="match status" value="1"/>
</dbReference>
<evidence type="ECO:0000259" key="1">
    <source>
        <dbReference type="Pfam" id="PF08268"/>
    </source>
</evidence>
<dbReference type="EMBL" id="CM009306">
    <property type="protein sequence ID" value="PNS95586.1"/>
    <property type="molecule type" value="Genomic_DNA"/>
</dbReference>
<organism evidence="2 3">
    <name type="scientific">Populus trichocarpa</name>
    <name type="common">Western balsam poplar</name>
    <name type="synonym">Populus balsamifera subsp. trichocarpa</name>
    <dbReference type="NCBI Taxonomy" id="3694"/>
    <lineage>
        <taxon>Eukaryota</taxon>
        <taxon>Viridiplantae</taxon>
        <taxon>Streptophyta</taxon>
        <taxon>Embryophyta</taxon>
        <taxon>Tracheophyta</taxon>
        <taxon>Spermatophyta</taxon>
        <taxon>Magnoliopsida</taxon>
        <taxon>eudicotyledons</taxon>
        <taxon>Gunneridae</taxon>
        <taxon>Pentapetalae</taxon>
        <taxon>rosids</taxon>
        <taxon>fabids</taxon>
        <taxon>Malpighiales</taxon>
        <taxon>Salicaceae</taxon>
        <taxon>Saliceae</taxon>
        <taxon>Populus</taxon>
    </lineage>
</organism>
<dbReference type="InterPro" id="IPR055290">
    <property type="entry name" value="At3g26010-like"/>
</dbReference>
<name>A0A2K1X475_POPTR</name>
<dbReference type="AlphaFoldDB" id="A0A2K1X475"/>
<feature type="domain" description="F-box associated beta-propeller type 3" evidence="1">
    <location>
        <begin position="80"/>
        <end position="269"/>
    </location>
</feature>
<protein>
    <recommendedName>
        <fullName evidence="1">F-box associated beta-propeller type 3 domain-containing protein</fullName>
    </recommendedName>
</protein>
<sequence length="338" mass="39381">MDSTGELCRDAIYEVLTRSSIETMGKCRLLSKEYNKLTYESLFTKLHSQKTTIVSGSLIQSMIMNEYQVSFVSTNGLKNHTQISFDFLLEHVEIVSSTNQGVLLCHAHNKSCYYVCIPSIQQWQKVPNPKTRYDTIESSLMVEWSKPLRYKIVRFSEPKVELFESATWKWKLLDEVKLPHEESLHRMTKVSVNGSLHWLTWKRNVFAFDVKRESHCLFPLPLPASEGNDVRLTEYKGKLAMTSIDRERNFMEVWIMEDHGRKQWSKRHSINIGVLTRKKPHVSPLAFCNADVVLMGEYFPDVIFFNFKTWHIDMLRLGKGLLHGCFPFQLTFATKEKA</sequence>
<evidence type="ECO:0000313" key="2">
    <source>
        <dbReference type="EMBL" id="PNS95586.1"/>
    </source>
</evidence>
<evidence type="ECO:0000313" key="3">
    <source>
        <dbReference type="Proteomes" id="UP000006729"/>
    </source>
</evidence>
<accession>A0A2K1X475</accession>
<dbReference type="InterPro" id="IPR017451">
    <property type="entry name" value="F-box-assoc_interact_dom"/>
</dbReference>
<dbReference type="InterPro" id="IPR013187">
    <property type="entry name" value="F-box-assoc_dom_typ3"/>
</dbReference>
<dbReference type="InParanoid" id="A0A2K1X475"/>
<reference evidence="2 3" key="1">
    <citation type="journal article" date="2006" name="Science">
        <title>The genome of black cottonwood, Populus trichocarpa (Torr. &amp; Gray).</title>
        <authorList>
            <person name="Tuskan G.A."/>
            <person name="Difazio S."/>
            <person name="Jansson S."/>
            <person name="Bohlmann J."/>
            <person name="Grigoriev I."/>
            <person name="Hellsten U."/>
            <person name="Putnam N."/>
            <person name="Ralph S."/>
            <person name="Rombauts S."/>
            <person name="Salamov A."/>
            <person name="Schein J."/>
            <person name="Sterck L."/>
            <person name="Aerts A."/>
            <person name="Bhalerao R.R."/>
            <person name="Bhalerao R.P."/>
            <person name="Blaudez D."/>
            <person name="Boerjan W."/>
            <person name="Brun A."/>
            <person name="Brunner A."/>
            <person name="Busov V."/>
            <person name="Campbell M."/>
            <person name="Carlson J."/>
            <person name="Chalot M."/>
            <person name="Chapman J."/>
            <person name="Chen G.L."/>
            <person name="Cooper D."/>
            <person name="Coutinho P.M."/>
            <person name="Couturier J."/>
            <person name="Covert S."/>
            <person name="Cronk Q."/>
            <person name="Cunningham R."/>
            <person name="Davis J."/>
            <person name="Degroeve S."/>
            <person name="Dejardin A."/>
            <person name="Depamphilis C."/>
            <person name="Detter J."/>
            <person name="Dirks B."/>
            <person name="Dubchak I."/>
            <person name="Duplessis S."/>
            <person name="Ehlting J."/>
            <person name="Ellis B."/>
            <person name="Gendler K."/>
            <person name="Goodstein D."/>
            <person name="Gribskov M."/>
            <person name="Grimwood J."/>
            <person name="Groover A."/>
            <person name="Gunter L."/>
            <person name="Hamberger B."/>
            <person name="Heinze B."/>
            <person name="Helariutta Y."/>
            <person name="Henrissat B."/>
            <person name="Holligan D."/>
            <person name="Holt R."/>
            <person name="Huang W."/>
            <person name="Islam-Faridi N."/>
            <person name="Jones S."/>
            <person name="Jones-Rhoades M."/>
            <person name="Jorgensen R."/>
            <person name="Joshi C."/>
            <person name="Kangasjarvi J."/>
            <person name="Karlsson J."/>
            <person name="Kelleher C."/>
            <person name="Kirkpatrick R."/>
            <person name="Kirst M."/>
            <person name="Kohler A."/>
            <person name="Kalluri U."/>
            <person name="Larimer F."/>
            <person name="Leebens-Mack J."/>
            <person name="Leple J.C."/>
            <person name="Locascio P."/>
            <person name="Lou Y."/>
            <person name="Lucas S."/>
            <person name="Martin F."/>
            <person name="Montanini B."/>
            <person name="Napoli C."/>
            <person name="Nelson D.R."/>
            <person name="Nelson C."/>
            <person name="Nieminen K."/>
            <person name="Nilsson O."/>
            <person name="Pereda V."/>
            <person name="Peter G."/>
            <person name="Philippe R."/>
            <person name="Pilate G."/>
            <person name="Poliakov A."/>
            <person name="Razumovskaya J."/>
            <person name="Richardson P."/>
            <person name="Rinaldi C."/>
            <person name="Ritland K."/>
            <person name="Rouze P."/>
            <person name="Ryaboy D."/>
            <person name="Schmutz J."/>
            <person name="Schrader J."/>
            <person name="Segerman B."/>
            <person name="Shin H."/>
            <person name="Siddiqui A."/>
            <person name="Sterky F."/>
            <person name="Terry A."/>
            <person name="Tsai C.J."/>
            <person name="Uberbacher E."/>
            <person name="Unneberg P."/>
            <person name="Vahala J."/>
            <person name="Wall K."/>
            <person name="Wessler S."/>
            <person name="Yang G."/>
            <person name="Yin T."/>
            <person name="Douglas C."/>
            <person name="Marra M."/>
            <person name="Sandberg G."/>
            <person name="Van de Peer Y."/>
            <person name="Rokhsar D."/>
        </authorList>
    </citation>
    <scope>NUCLEOTIDE SEQUENCE [LARGE SCALE GENOMIC DNA]</scope>
    <source>
        <strain evidence="3">cv. Nisqually</strain>
    </source>
</reference>
<keyword evidence="3" id="KW-1185">Reference proteome</keyword>
<gene>
    <name evidence="2" type="ORF">POPTR_017G066400</name>
</gene>
<dbReference type="Pfam" id="PF08268">
    <property type="entry name" value="FBA_3"/>
    <property type="match status" value="1"/>
</dbReference>